<dbReference type="InterPro" id="IPR036390">
    <property type="entry name" value="WH_DNA-bd_sf"/>
</dbReference>
<dbReference type="InterPro" id="IPR011991">
    <property type="entry name" value="ArsR-like_HTH"/>
</dbReference>
<protein>
    <submittedName>
        <fullName evidence="2">Transcriptional regulator, MarR family</fullName>
    </submittedName>
</protein>
<dbReference type="SUPFAM" id="SSF46785">
    <property type="entry name" value="Winged helix' DNA-binding domain"/>
    <property type="match status" value="1"/>
</dbReference>
<accession>Q1IMD9</accession>
<dbReference type="Gene3D" id="1.10.10.10">
    <property type="entry name" value="Winged helix-like DNA-binding domain superfamily/Winged helix DNA-binding domain"/>
    <property type="match status" value="1"/>
</dbReference>
<dbReference type="EnsemblBacteria" id="ABF41961">
    <property type="protein sequence ID" value="ABF41961"/>
    <property type="gene ID" value="Acid345_2960"/>
</dbReference>
<dbReference type="STRING" id="204669.Acid345_2960"/>
<evidence type="ECO:0000313" key="3">
    <source>
        <dbReference type="Proteomes" id="UP000002432"/>
    </source>
</evidence>
<evidence type="ECO:0000259" key="1">
    <source>
        <dbReference type="PROSITE" id="PS50995"/>
    </source>
</evidence>
<dbReference type="SMART" id="SM00347">
    <property type="entry name" value="HTH_MARR"/>
    <property type="match status" value="1"/>
</dbReference>
<dbReference type="AlphaFoldDB" id="Q1IMD9"/>
<dbReference type="PANTHER" id="PTHR33164">
    <property type="entry name" value="TRANSCRIPTIONAL REGULATOR, MARR FAMILY"/>
    <property type="match status" value="1"/>
</dbReference>
<dbReference type="KEGG" id="aba:Acid345_2960"/>
<feature type="domain" description="HTH marR-type" evidence="1">
    <location>
        <begin position="23"/>
        <end position="156"/>
    </location>
</feature>
<dbReference type="Pfam" id="PF01047">
    <property type="entry name" value="MarR"/>
    <property type="match status" value="1"/>
</dbReference>
<name>Q1IMD9_KORVE</name>
<dbReference type="InterPro" id="IPR000835">
    <property type="entry name" value="HTH_MarR-typ"/>
</dbReference>
<dbReference type="PROSITE" id="PS50995">
    <property type="entry name" value="HTH_MARR_2"/>
    <property type="match status" value="1"/>
</dbReference>
<organism evidence="2 3">
    <name type="scientific">Koribacter versatilis (strain Ellin345)</name>
    <dbReference type="NCBI Taxonomy" id="204669"/>
    <lineage>
        <taxon>Bacteria</taxon>
        <taxon>Pseudomonadati</taxon>
        <taxon>Acidobacteriota</taxon>
        <taxon>Terriglobia</taxon>
        <taxon>Terriglobales</taxon>
        <taxon>Candidatus Korobacteraceae</taxon>
        <taxon>Candidatus Korobacter</taxon>
    </lineage>
</organism>
<dbReference type="HOGENOM" id="CLU_083287_27_8_0"/>
<keyword evidence="3" id="KW-1185">Reference proteome</keyword>
<evidence type="ECO:0000313" key="2">
    <source>
        <dbReference type="EMBL" id="ABF41961.1"/>
    </source>
</evidence>
<gene>
    <name evidence="2" type="ordered locus">Acid345_2960</name>
</gene>
<dbReference type="Proteomes" id="UP000002432">
    <property type="component" value="Chromosome"/>
</dbReference>
<reference evidence="2 3" key="1">
    <citation type="journal article" date="2009" name="Appl. Environ. Microbiol.">
        <title>Three genomes from the phylum Acidobacteria provide insight into the lifestyles of these microorganisms in soils.</title>
        <authorList>
            <person name="Ward N.L."/>
            <person name="Challacombe J.F."/>
            <person name="Janssen P.H."/>
            <person name="Henrissat B."/>
            <person name="Coutinho P.M."/>
            <person name="Wu M."/>
            <person name="Xie G."/>
            <person name="Haft D.H."/>
            <person name="Sait M."/>
            <person name="Badger J."/>
            <person name="Barabote R.D."/>
            <person name="Bradley B."/>
            <person name="Brettin T.S."/>
            <person name="Brinkac L.M."/>
            <person name="Bruce D."/>
            <person name="Creasy T."/>
            <person name="Daugherty S.C."/>
            <person name="Davidsen T.M."/>
            <person name="DeBoy R.T."/>
            <person name="Detter J.C."/>
            <person name="Dodson R.J."/>
            <person name="Durkin A.S."/>
            <person name="Ganapathy A."/>
            <person name="Gwinn-Giglio M."/>
            <person name="Han C.S."/>
            <person name="Khouri H."/>
            <person name="Kiss H."/>
            <person name="Kothari S.P."/>
            <person name="Madupu R."/>
            <person name="Nelson K.E."/>
            <person name="Nelson W.C."/>
            <person name="Paulsen I."/>
            <person name="Penn K."/>
            <person name="Ren Q."/>
            <person name="Rosovitz M.J."/>
            <person name="Selengut J.D."/>
            <person name="Shrivastava S."/>
            <person name="Sullivan S.A."/>
            <person name="Tapia R."/>
            <person name="Thompson L.S."/>
            <person name="Watkins K.L."/>
            <person name="Yang Q."/>
            <person name="Yu C."/>
            <person name="Zafar N."/>
            <person name="Zhou L."/>
            <person name="Kuske C.R."/>
        </authorList>
    </citation>
    <scope>NUCLEOTIDE SEQUENCE [LARGE SCALE GENOMIC DNA]</scope>
    <source>
        <strain evidence="2 3">Ellin345</strain>
    </source>
</reference>
<dbReference type="eggNOG" id="COG1846">
    <property type="taxonomic scope" value="Bacteria"/>
</dbReference>
<proteinExistence type="predicted"/>
<dbReference type="GO" id="GO:0006950">
    <property type="term" value="P:response to stress"/>
    <property type="evidence" value="ECO:0007669"/>
    <property type="project" value="TreeGrafter"/>
</dbReference>
<sequence length="180" mass="19993">MNNCLHHASNYDGMRVMTKDPAVQTWWDELERLARILGQVGPDEVCCEGLSQRQCAILRVLVAREGTRISDLAAVSAISPSAMTRVLEKLEARGLVERVRGAHDDGRAAMVRITPEGRRTRKQLDGLMIDRTNQIIASIPEKQRPQILKALTILNNAIESAGCCALNAPVERLTQIEEKK</sequence>
<dbReference type="PANTHER" id="PTHR33164:SF43">
    <property type="entry name" value="HTH-TYPE TRANSCRIPTIONAL REPRESSOR YETL"/>
    <property type="match status" value="1"/>
</dbReference>
<dbReference type="CDD" id="cd00090">
    <property type="entry name" value="HTH_ARSR"/>
    <property type="match status" value="1"/>
</dbReference>
<dbReference type="InterPro" id="IPR039422">
    <property type="entry name" value="MarR/SlyA-like"/>
</dbReference>
<dbReference type="GO" id="GO:0003700">
    <property type="term" value="F:DNA-binding transcription factor activity"/>
    <property type="evidence" value="ECO:0007669"/>
    <property type="project" value="InterPro"/>
</dbReference>
<dbReference type="InterPro" id="IPR036388">
    <property type="entry name" value="WH-like_DNA-bd_sf"/>
</dbReference>
<dbReference type="EMBL" id="CP000360">
    <property type="protein sequence ID" value="ABF41961.1"/>
    <property type="molecule type" value="Genomic_DNA"/>
</dbReference>